<keyword evidence="4" id="KW-1003">Cell membrane</keyword>
<keyword evidence="7" id="KW-0547">Nucleotide-binding</keyword>
<evidence type="ECO:0000256" key="4">
    <source>
        <dbReference type="ARBA" id="ARBA00022475"/>
    </source>
</evidence>
<feature type="domain" description="HAMP" evidence="15">
    <location>
        <begin position="57"/>
        <end position="110"/>
    </location>
</feature>
<dbReference type="InterPro" id="IPR036890">
    <property type="entry name" value="HATPase_C_sf"/>
</dbReference>
<keyword evidence="6" id="KW-0808">Transferase</keyword>
<proteinExistence type="predicted"/>
<feature type="transmembrane region" description="Helical" evidence="13">
    <location>
        <begin position="16"/>
        <end position="33"/>
    </location>
</feature>
<dbReference type="InterPro" id="IPR035965">
    <property type="entry name" value="PAS-like_dom_sf"/>
</dbReference>
<dbReference type="InterPro" id="IPR003594">
    <property type="entry name" value="HATPase_dom"/>
</dbReference>
<dbReference type="SMART" id="SM00387">
    <property type="entry name" value="HATPase_c"/>
    <property type="match status" value="1"/>
</dbReference>
<dbReference type="InterPro" id="IPR003660">
    <property type="entry name" value="HAMP_dom"/>
</dbReference>
<keyword evidence="11 13" id="KW-0472">Membrane</keyword>
<evidence type="ECO:0000256" key="10">
    <source>
        <dbReference type="ARBA" id="ARBA00023012"/>
    </source>
</evidence>
<dbReference type="SUPFAM" id="SSF55874">
    <property type="entry name" value="ATPase domain of HSP90 chaperone/DNA topoisomerase II/histidine kinase"/>
    <property type="match status" value="1"/>
</dbReference>
<evidence type="ECO:0000259" key="15">
    <source>
        <dbReference type="PROSITE" id="PS50885"/>
    </source>
</evidence>
<dbReference type="SMART" id="SM00091">
    <property type="entry name" value="PAS"/>
    <property type="match status" value="1"/>
</dbReference>
<dbReference type="Gene3D" id="3.30.450.20">
    <property type="entry name" value="PAS domain"/>
    <property type="match status" value="1"/>
</dbReference>
<dbReference type="InterPro" id="IPR003661">
    <property type="entry name" value="HisK_dim/P_dom"/>
</dbReference>
<evidence type="ECO:0000256" key="13">
    <source>
        <dbReference type="SAM" id="Phobius"/>
    </source>
</evidence>
<dbReference type="NCBIfam" id="TIGR00229">
    <property type="entry name" value="sensory_box"/>
    <property type="match status" value="1"/>
</dbReference>
<dbReference type="SUPFAM" id="SSF55785">
    <property type="entry name" value="PYP-like sensor domain (PAS domain)"/>
    <property type="match status" value="1"/>
</dbReference>
<dbReference type="InterPro" id="IPR000014">
    <property type="entry name" value="PAS"/>
</dbReference>
<evidence type="ECO:0000256" key="7">
    <source>
        <dbReference type="ARBA" id="ARBA00022741"/>
    </source>
</evidence>
<keyword evidence="8 16" id="KW-0418">Kinase</keyword>
<evidence type="ECO:0000256" key="2">
    <source>
        <dbReference type="ARBA" id="ARBA00004651"/>
    </source>
</evidence>
<comment type="caution">
    <text evidence="16">The sequence shown here is derived from an EMBL/GenBank/DDBJ whole genome shotgun (WGS) entry which is preliminary data.</text>
</comment>
<evidence type="ECO:0000256" key="11">
    <source>
        <dbReference type="ARBA" id="ARBA00023136"/>
    </source>
</evidence>
<dbReference type="PANTHER" id="PTHR45453:SF1">
    <property type="entry name" value="PHOSPHATE REGULON SENSOR PROTEIN PHOR"/>
    <property type="match status" value="1"/>
</dbReference>
<evidence type="ECO:0000313" key="16">
    <source>
        <dbReference type="EMBL" id="MFC7393681.1"/>
    </source>
</evidence>
<evidence type="ECO:0000256" key="3">
    <source>
        <dbReference type="ARBA" id="ARBA00012438"/>
    </source>
</evidence>
<dbReference type="CDD" id="cd00130">
    <property type="entry name" value="PAS"/>
    <property type="match status" value="1"/>
</dbReference>
<dbReference type="GO" id="GO:0016301">
    <property type="term" value="F:kinase activity"/>
    <property type="evidence" value="ECO:0007669"/>
    <property type="project" value="UniProtKB-KW"/>
</dbReference>
<evidence type="ECO:0000313" key="17">
    <source>
        <dbReference type="Proteomes" id="UP001596505"/>
    </source>
</evidence>
<keyword evidence="10" id="KW-0902">Two-component regulatory system</keyword>
<dbReference type="Gene3D" id="1.10.287.130">
    <property type="match status" value="1"/>
</dbReference>
<keyword evidence="9" id="KW-0067">ATP-binding</keyword>
<evidence type="ECO:0000256" key="6">
    <source>
        <dbReference type="ARBA" id="ARBA00022679"/>
    </source>
</evidence>
<dbReference type="RefSeq" id="WP_380966217.1">
    <property type="nucleotide sequence ID" value="NZ_JBHTCO010000014.1"/>
</dbReference>
<dbReference type="SUPFAM" id="SSF47384">
    <property type="entry name" value="Homodimeric domain of signal transducing histidine kinase"/>
    <property type="match status" value="1"/>
</dbReference>
<dbReference type="NCBIfam" id="NF046044">
    <property type="entry name" value="PnpS"/>
    <property type="match status" value="1"/>
</dbReference>
<dbReference type="PROSITE" id="PS50885">
    <property type="entry name" value="HAMP"/>
    <property type="match status" value="1"/>
</dbReference>
<keyword evidence="17" id="KW-1185">Reference proteome</keyword>
<dbReference type="Gene3D" id="6.10.340.10">
    <property type="match status" value="1"/>
</dbReference>
<evidence type="ECO:0000256" key="8">
    <source>
        <dbReference type="ARBA" id="ARBA00022777"/>
    </source>
</evidence>
<dbReference type="InterPro" id="IPR036097">
    <property type="entry name" value="HisK_dim/P_sf"/>
</dbReference>
<dbReference type="PROSITE" id="PS50109">
    <property type="entry name" value="HIS_KIN"/>
    <property type="match status" value="1"/>
</dbReference>
<evidence type="ECO:0000256" key="5">
    <source>
        <dbReference type="ARBA" id="ARBA00022553"/>
    </source>
</evidence>
<organism evidence="16 17">
    <name type="scientific">Scopulibacillus cellulosilyticus</name>
    <dbReference type="NCBI Taxonomy" id="2665665"/>
    <lineage>
        <taxon>Bacteria</taxon>
        <taxon>Bacillati</taxon>
        <taxon>Bacillota</taxon>
        <taxon>Bacilli</taxon>
        <taxon>Bacillales</taxon>
        <taxon>Sporolactobacillaceae</taxon>
        <taxon>Scopulibacillus</taxon>
    </lineage>
</organism>
<dbReference type="CDD" id="cd00075">
    <property type="entry name" value="HATPase"/>
    <property type="match status" value="1"/>
</dbReference>
<accession>A0ABW2PZF7</accession>
<dbReference type="Gene3D" id="3.30.565.10">
    <property type="entry name" value="Histidine kinase-like ATPase, C-terminal domain"/>
    <property type="match status" value="1"/>
</dbReference>
<keyword evidence="13" id="KW-1133">Transmembrane helix</keyword>
<reference evidence="17" key="1">
    <citation type="journal article" date="2019" name="Int. J. Syst. Evol. Microbiol.">
        <title>The Global Catalogue of Microorganisms (GCM) 10K type strain sequencing project: providing services to taxonomists for standard genome sequencing and annotation.</title>
        <authorList>
            <consortium name="The Broad Institute Genomics Platform"/>
            <consortium name="The Broad Institute Genome Sequencing Center for Infectious Disease"/>
            <person name="Wu L."/>
            <person name="Ma J."/>
        </authorList>
    </citation>
    <scope>NUCLEOTIDE SEQUENCE [LARGE SCALE GENOMIC DNA]</scope>
    <source>
        <strain evidence="17">CGMCC 1.16305</strain>
    </source>
</reference>
<keyword evidence="13" id="KW-0812">Transmembrane</keyword>
<dbReference type="SMART" id="SM00388">
    <property type="entry name" value="HisKA"/>
    <property type="match status" value="1"/>
</dbReference>
<evidence type="ECO:0000259" key="14">
    <source>
        <dbReference type="PROSITE" id="PS50109"/>
    </source>
</evidence>
<dbReference type="PANTHER" id="PTHR45453">
    <property type="entry name" value="PHOSPHATE REGULON SENSOR PROTEIN PHOR"/>
    <property type="match status" value="1"/>
</dbReference>
<dbReference type="EC" id="2.7.13.3" evidence="3"/>
<dbReference type="InterPro" id="IPR050351">
    <property type="entry name" value="BphY/WalK/GraS-like"/>
</dbReference>
<feature type="coiled-coil region" evidence="12">
    <location>
        <begin position="91"/>
        <end position="125"/>
    </location>
</feature>
<dbReference type="InterPro" id="IPR013767">
    <property type="entry name" value="PAS_fold"/>
</dbReference>
<dbReference type="InterPro" id="IPR004358">
    <property type="entry name" value="Sig_transdc_His_kin-like_C"/>
</dbReference>
<feature type="domain" description="Histidine kinase" evidence="14">
    <location>
        <begin position="240"/>
        <end position="456"/>
    </location>
</feature>
<sequence>MNILTDKILHIKHRRIICAVLFLLIIYVLGLFVPYLDSIFILILGIAIILFYEFVLKRYKQPVADAAAMAEDLVYGKYKKRIPEPVKNTELARLNQSLNHLATNLEKMTKSYQTQEDRLETLIENIGSGLIFIDSHGRINLLNKTYRETFRVKTNNWNDKTYYEVIPYQEVIDIIDETFSTERRLTRQVLLPVHIERKHFDVSCAPILAQQKRLRGIVVVFHDITELKKLEKMRKDFVANVSHELKTPVTSLIGFTETLLDGAMDDSELKTKFLNIILNESKRLQSLIQDLLELSKIEQEHFMIKWQSVSLRDVLEDTLIILKEKAHQKSIILEVLPSSKSLALGDPYRIRQMIINLVTNAISYTPAGGHVWVQVRDTKDDVELMVKDTGIGISEDQIPRIFERFYRVDKGRSRNQGGTGLGLAIVKHLVEAHEGRIDVSSEIGKGTTFTITFKKA</sequence>
<dbReference type="Pfam" id="PF02518">
    <property type="entry name" value="HATPase_c"/>
    <property type="match status" value="1"/>
</dbReference>
<dbReference type="Proteomes" id="UP001596505">
    <property type="component" value="Unassembled WGS sequence"/>
</dbReference>
<feature type="transmembrane region" description="Helical" evidence="13">
    <location>
        <begin position="39"/>
        <end position="56"/>
    </location>
</feature>
<evidence type="ECO:0000256" key="12">
    <source>
        <dbReference type="SAM" id="Coils"/>
    </source>
</evidence>
<dbReference type="InterPro" id="IPR005467">
    <property type="entry name" value="His_kinase_dom"/>
</dbReference>
<keyword evidence="5" id="KW-0597">Phosphoprotein</keyword>
<dbReference type="Pfam" id="PF00512">
    <property type="entry name" value="HisKA"/>
    <property type="match status" value="1"/>
</dbReference>
<gene>
    <name evidence="16" type="primary">pnpS</name>
    <name evidence="16" type="ORF">ACFQRG_12015</name>
</gene>
<name>A0ABW2PZF7_9BACL</name>
<dbReference type="EMBL" id="JBHTCO010000014">
    <property type="protein sequence ID" value="MFC7393681.1"/>
    <property type="molecule type" value="Genomic_DNA"/>
</dbReference>
<protein>
    <recommendedName>
        <fullName evidence="3">histidine kinase</fullName>
        <ecNumber evidence="3">2.7.13.3</ecNumber>
    </recommendedName>
</protein>
<dbReference type="CDD" id="cd00082">
    <property type="entry name" value="HisKA"/>
    <property type="match status" value="1"/>
</dbReference>
<evidence type="ECO:0000256" key="1">
    <source>
        <dbReference type="ARBA" id="ARBA00000085"/>
    </source>
</evidence>
<keyword evidence="12" id="KW-0175">Coiled coil</keyword>
<comment type="subcellular location">
    <subcellularLocation>
        <location evidence="2">Cell membrane</location>
        <topology evidence="2">Multi-pass membrane protein</topology>
    </subcellularLocation>
</comment>
<evidence type="ECO:0000256" key="9">
    <source>
        <dbReference type="ARBA" id="ARBA00022840"/>
    </source>
</evidence>
<comment type="catalytic activity">
    <reaction evidence="1">
        <text>ATP + protein L-histidine = ADP + protein N-phospho-L-histidine.</text>
        <dbReference type="EC" id="2.7.13.3"/>
    </reaction>
</comment>
<dbReference type="Pfam" id="PF00989">
    <property type="entry name" value="PAS"/>
    <property type="match status" value="1"/>
</dbReference>
<dbReference type="PRINTS" id="PR00344">
    <property type="entry name" value="BCTRLSENSOR"/>
</dbReference>